<dbReference type="EMBL" id="LAZR01017439">
    <property type="protein sequence ID" value="KKM00419.1"/>
    <property type="molecule type" value="Genomic_DNA"/>
</dbReference>
<comment type="subcellular location">
    <subcellularLocation>
        <location evidence="1">Membrane</location>
        <topology evidence="1">Multi-pass membrane protein</topology>
    </subcellularLocation>
</comment>
<proteinExistence type="predicted"/>
<feature type="transmembrane region" description="Helical" evidence="5">
    <location>
        <begin position="151"/>
        <end position="171"/>
    </location>
</feature>
<dbReference type="InterPro" id="IPR051533">
    <property type="entry name" value="WaaL-like"/>
</dbReference>
<comment type="caution">
    <text evidence="7">The sequence shown here is derived from an EMBL/GenBank/DDBJ whole genome shotgun (WGS) entry which is preliminary data.</text>
</comment>
<reference evidence="7" key="1">
    <citation type="journal article" date="2015" name="Nature">
        <title>Complex archaea that bridge the gap between prokaryotes and eukaryotes.</title>
        <authorList>
            <person name="Spang A."/>
            <person name="Saw J.H."/>
            <person name="Jorgensen S.L."/>
            <person name="Zaremba-Niedzwiedzka K."/>
            <person name="Martijn J."/>
            <person name="Lind A.E."/>
            <person name="van Eijk R."/>
            <person name="Schleper C."/>
            <person name="Guy L."/>
            <person name="Ettema T.J."/>
        </authorList>
    </citation>
    <scope>NUCLEOTIDE SEQUENCE</scope>
</reference>
<keyword evidence="4 5" id="KW-0472">Membrane</keyword>
<feature type="transmembrane region" description="Helical" evidence="5">
    <location>
        <begin position="316"/>
        <end position="334"/>
    </location>
</feature>
<organism evidence="7">
    <name type="scientific">marine sediment metagenome</name>
    <dbReference type="NCBI Taxonomy" id="412755"/>
    <lineage>
        <taxon>unclassified sequences</taxon>
        <taxon>metagenomes</taxon>
        <taxon>ecological metagenomes</taxon>
    </lineage>
</organism>
<evidence type="ECO:0000313" key="7">
    <source>
        <dbReference type="EMBL" id="KKM00419.1"/>
    </source>
</evidence>
<feature type="transmembrane region" description="Helical" evidence="5">
    <location>
        <begin position="63"/>
        <end position="81"/>
    </location>
</feature>
<dbReference type="PANTHER" id="PTHR37422:SF13">
    <property type="entry name" value="LIPOPOLYSACCHARIDE BIOSYNTHESIS PROTEIN PA4999-RELATED"/>
    <property type="match status" value="1"/>
</dbReference>
<evidence type="ECO:0000259" key="6">
    <source>
        <dbReference type="Pfam" id="PF04932"/>
    </source>
</evidence>
<feature type="domain" description="O-antigen ligase-related" evidence="6">
    <location>
        <begin position="183"/>
        <end position="320"/>
    </location>
</feature>
<evidence type="ECO:0000256" key="4">
    <source>
        <dbReference type="ARBA" id="ARBA00023136"/>
    </source>
</evidence>
<feature type="transmembrane region" description="Helical" evidence="5">
    <location>
        <begin position="178"/>
        <end position="193"/>
    </location>
</feature>
<feature type="transmembrane region" description="Helical" evidence="5">
    <location>
        <begin position="115"/>
        <end position="136"/>
    </location>
</feature>
<dbReference type="AlphaFoldDB" id="A0A0F9GNP1"/>
<gene>
    <name evidence="7" type="ORF">LCGC14_1804630</name>
</gene>
<evidence type="ECO:0000256" key="1">
    <source>
        <dbReference type="ARBA" id="ARBA00004141"/>
    </source>
</evidence>
<dbReference type="InterPro" id="IPR007016">
    <property type="entry name" value="O-antigen_ligase-rel_domated"/>
</dbReference>
<feature type="transmembrane region" description="Helical" evidence="5">
    <location>
        <begin position="219"/>
        <end position="237"/>
    </location>
</feature>
<protein>
    <recommendedName>
        <fullName evidence="6">O-antigen ligase-related domain-containing protein</fullName>
    </recommendedName>
</protein>
<accession>A0A0F9GNP1</accession>
<evidence type="ECO:0000256" key="5">
    <source>
        <dbReference type="SAM" id="Phobius"/>
    </source>
</evidence>
<evidence type="ECO:0000256" key="2">
    <source>
        <dbReference type="ARBA" id="ARBA00022692"/>
    </source>
</evidence>
<dbReference type="GO" id="GO:0016020">
    <property type="term" value="C:membrane"/>
    <property type="evidence" value="ECO:0007669"/>
    <property type="project" value="UniProtKB-SubCell"/>
</dbReference>
<keyword evidence="3 5" id="KW-1133">Transmembrane helix</keyword>
<feature type="transmembrane region" description="Helical" evidence="5">
    <location>
        <begin position="33"/>
        <end position="51"/>
    </location>
</feature>
<feature type="transmembrane region" description="Helical" evidence="5">
    <location>
        <begin position="12"/>
        <end position="27"/>
    </location>
</feature>
<name>A0A0F9GNP1_9ZZZZ</name>
<feature type="transmembrane region" description="Helical" evidence="5">
    <location>
        <begin position="93"/>
        <end position="108"/>
    </location>
</feature>
<dbReference type="PANTHER" id="PTHR37422">
    <property type="entry name" value="TEICHURONIC ACID BIOSYNTHESIS PROTEIN TUAE"/>
    <property type="match status" value="1"/>
</dbReference>
<evidence type="ECO:0000256" key="3">
    <source>
        <dbReference type="ARBA" id="ARBA00022989"/>
    </source>
</evidence>
<dbReference type="Pfam" id="PF04932">
    <property type="entry name" value="Wzy_C"/>
    <property type="match status" value="1"/>
</dbReference>
<keyword evidence="2 5" id="KW-0812">Transmembrane</keyword>
<feature type="transmembrane region" description="Helical" evidence="5">
    <location>
        <begin position="346"/>
        <end position="364"/>
    </location>
</feature>
<sequence>MKFLHLSKEKSIWISLLPLFIALYLLFSMVSISLSQIFIFLSLIFWIVILIREKQKFTFPSFFWPLLVYAALSLVSSFLSVNPEVSLKDSKELLLFLIIPIVYTGFYGEKVLKKANLALLASGYLSCLYSLFYYFFRSSPGGRVSGFMGQAMTQGGLLLLFSCMALSMLLFSRDRTRYLWGLGFLLSLFALVFNQTRSAWVGLVLAASLILFLYKPKALIIVPFAVGLVFLASPQPIKERALSIFRLKHFSSMERIDYIRAGIKIIKDFPLFGTGSDTVEMVFQNPKYGLSEESKKNVHLHNNIIQIGAERGIPTLLAWLTFMVWIFCSFLKLLKNKDPTLRPFTVAALGALFALFTAGLFEYNFADSEITALFLYLITIPFSLARIQEKEGRT</sequence>